<dbReference type="Pfam" id="PF18667">
    <property type="entry name" value="BppU_IgG"/>
    <property type="match status" value="1"/>
</dbReference>
<dbReference type="RefSeq" id="WP_172586309.1">
    <property type="nucleotide sequence ID" value="NZ_BLAN01000109.1"/>
</dbReference>
<dbReference type="Gene3D" id="2.60.40.3320">
    <property type="match status" value="1"/>
</dbReference>
<evidence type="ECO:0000313" key="2">
    <source>
        <dbReference type="EMBL" id="GET09012.1"/>
    </source>
</evidence>
<evidence type="ECO:0000259" key="1">
    <source>
        <dbReference type="Pfam" id="PF18667"/>
    </source>
</evidence>
<gene>
    <name evidence="2" type="ORF">SY111_16360</name>
</gene>
<organism evidence="2">
    <name type="scientific">Ligilactobacillus agilis</name>
    <dbReference type="NCBI Taxonomy" id="1601"/>
    <lineage>
        <taxon>Bacteria</taxon>
        <taxon>Bacillati</taxon>
        <taxon>Bacillota</taxon>
        <taxon>Bacilli</taxon>
        <taxon>Lactobacillales</taxon>
        <taxon>Lactobacillaceae</taxon>
        <taxon>Ligilactobacillus</taxon>
    </lineage>
</organism>
<proteinExistence type="predicted"/>
<dbReference type="Proteomes" id="UP000494178">
    <property type="component" value="Unassembled WGS sequence"/>
</dbReference>
<feature type="domain" description="Baseplate upper protein immunoglobulin like" evidence="1">
    <location>
        <begin position="145"/>
        <end position="239"/>
    </location>
</feature>
<dbReference type="EMBL" id="BLAN01000109">
    <property type="protein sequence ID" value="GET09012.1"/>
    <property type="molecule type" value="Genomic_DNA"/>
</dbReference>
<dbReference type="AlphaFoldDB" id="A0A6F9XUU8"/>
<name>A0A6F9XUU8_9LACO</name>
<dbReference type="InterPro" id="IPR041531">
    <property type="entry name" value="BppU_IgG"/>
</dbReference>
<accession>A0A6F9XUU8</accession>
<protein>
    <recommendedName>
        <fullName evidence="1">Baseplate upper protein immunoglobulin like domain-containing protein</fullName>
    </recommendedName>
</protein>
<reference evidence="2" key="1">
    <citation type="submission" date="2019-10" db="EMBL/GenBank/DDBJ databases">
        <title>Lactobacillus agilis SY111 Whole Genome Sequencing Project.</title>
        <authorList>
            <person name="Suzuki S."/>
            <person name="Endo A."/>
            <person name="Maeno S."/>
            <person name="Shiwa Y."/>
            <person name="Matsutani M."/>
            <person name="Kajikawa A."/>
        </authorList>
    </citation>
    <scope>NUCLEOTIDE SEQUENCE</scope>
    <source>
        <strain evidence="2">SY111</strain>
    </source>
</reference>
<sequence>MAYRDNTPITAEDVESLSKIISVGNVDQVALQVAKWLREKMYGNDVREALAQWTIFTAKIAEYLVNDEAAFKLDVLRTKNDLVARQTQVESRQTDLENAFKSVISNATKDSEVILARSSSRYGAYLTLDDRIEYLEQLIGTYVPSGFTVTIKHNQNRNPDVKVSYYEYALGTEPDGIGTGPKGSFGGTNSIDVPATVEYKDVNTLLVHLPTNYRLTGAPIFEQDKWRLIDGYKTLSFDLGTVDTTAAIKGNSGNSTSQDNNVITAPQNLHATAINDTTEKLIWE</sequence>
<comment type="caution">
    <text evidence="2">The sequence shown here is derived from an EMBL/GenBank/DDBJ whole genome shotgun (WGS) entry which is preliminary data.</text>
</comment>